<dbReference type="GO" id="GO:0043190">
    <property type="term" value="C:ATP-binding cassette (ABC) transporter complex"/>
    <property type="evidence" value="ECO:0007669"/>
    <property type="project" value="InterPro"/>
</dbReference>
<dbReference type="EMBL" id="JACCEW010000001">
    <property type="protein sequence ID" value="NYT35439.1"/>
    <property type="molecule type" value="Genomic_DNA"/>
</dbReference>
<keyword evidence="3 8" id="KW-0813">Transport</keyword>
<evidence type="ECO:0000256" key="2">
    <source>
        <dbReference type="ARBA" id="ARBA00008034"/>
    </source>
</evidence>
<accession>A0A853F631</accession>
<dbReference type="PANTHER" id="PTHR30477:SF3">
    <property type="entry name" value="METAL TRANSPORT SYSTEM MEMBRANE PROTEIN CT_069-RELATED"/>
    <property type="match status" value="1"/>
</dbReference>
<dbReference type="CDD" id="cd06550">
    <property type="entry name" value="TM_ABC_iron-siderophores_like"/>
    <property type="match status" value="1"/>
</dbReference>
<feature type="transmembrane region" description="Helical" evidence="9">
    <location>
        <begin position="12"/>
        <end position="39"/>
    </location>
</feature>
<feature type="transmembrane region" description="Helical" evidence="9">
    <location>
        <begin position="105"/>
        <end position="128"/>
    </location>
</feature>
<feature type="transmembrane region" description="Helical" evidence="9">
    <location>
        <begin position="48"/>
        <end position="67"/>
    </location>
</feature>
<dbReference type="SUPFAM" id="SSF81345">
    <property type="entry name" value="ABC transporter involved in vitamin B12 uptake, BtuC"/>
    <property type="match status" value="1"/>
</dbReference>
<dbReference type="GO" id="GO:0010043">
    <property type="term" value="P:response to zinc ion"/>
    <property type="evidence" value="ECO:0007669"/>
    <property type="project" value="TreeGrafter"/>
</dbReference>
<feature type="transmembrane region" description="Helical" evidence="9">
    <location>
        <begin position="73"/>
        <end position="93"/>
    </location>
</feature>
<evidence type="ECO:0000256" key="1">
    <source>
        <dbReference type="ARBA" id="ARBA00004651"/>
    </source>
</evidence>
<keyword evidence="5 8" id="KW-0812">Transmembrane</keyword>
<protein>
    <submittedName>
        <fullName evidence="10">Metal ABC transporter permease</fullName>
    </submittedName>
</protein>
<evidence type="ECO:0000256" key="4">
    <source>
        <dbReference type="ARBA" id="ARBA00022475"/>
    </source>
</evidence>
<evidence type="ECO:0000313" key="10">
    <source>
        <dbReference type="EMBL" id="NYT35439.1"/>
    </source>
</evidence>
<dbReference type="OrthoDB" id="9804300at2"/>
<evidence type="ECO:0000256" key="6">
    <source>
        <dbReference type="ARBA" id="ARBA00022989"/>
    </source>
</evidence>
<dbReference type="GO" id="GO:0055085">
    <property type="term" value="P:transmembrane transport"/>
    <property type="evidence" value="ECO:0007669"/>
    <property type="project" value="InterPro"/>
</dbReference>
<dbReference type="AlphaFoldDB" id="A0A853F631"/>
<feature type="transmembrane region" description="Helical" evidence="9">
    <location>
        <begin position="148"/>
        <end position="169"/>
    </location>
</feature>
<keyword evidence="6 9" id="KW-1133">Transmembrane helix</keyword>
<dbReference type="Gene3D" id="1.10.3470.10">
    <property type="entry name" value="ABC transporter involved in vitamin B12 uptake, BtuC"/>
    <property type="match status" value="1"/>
</dbReference>
<feature type="transmembrane region" description="Helical" evidence="9">
    <location>
        <begin position="239"/>
        <end position="259"/>
    </location>
</feature>
<keyword evidence="4" id="KW-1003">Cell membrane</keyword>
<evidence type="ECO:0000256" key="3">
    <source>
        <dbReference type="ARBA" id="ARBA00022448"/>
    </source>
</evidence>
<dbReference type="PANTHER" id="PTHR30477">
    <property type="entry name" value="ABC-TRANSPORTER METAL-BINDING PROTEIN"/>
    <property type="match status" value="1"/>
</dbReference>
<comment type="caution">
    <text evidence="10">The sequence shown here is derived from an EMBL/GenBank/DDBJ whole genome shotgun (WGS) entry which is preliminary data.</text>
</comment>
<evidence type="ECO:0000256" key="7">
    <source>
        <dbReference type="ARBA" id="ARBA00023136"/>
    </source>
</evidence>
<gene>
    <name evidence="10" type="ORF">H0A68_01015</name>
</gene>
<organism evidence="10 11">
    <name type="scientific">Allopusillimonas soli</name>
    <dbReference type="NCBI Taxonomy" id="659016"/>
    <lineage>
        <taxon>Bacteria</taxon>
        <taxon>Pseudomonadati</taxon>
        <taxon>Pseudomonadota</taxon>
        <taxon>Betaproteobacteria</taxon>
        <taxon>Burkholderiales</taxon>
        <taxon>Alcaligenaceae</taxon>
        <taxon>Allopusillimonas</taxon>
    </lineage>
</organism>
<evidence type="ECO:0000256" key="8">
    <source>
        <dbReference type="RuleBase" id="RU003943"/>
    </source>
</evidence>
<sequence>MSTFLSALLLQAGYNTAVVCIGAAMLGAACGTMGVFILLRRQSLASDAAGHATLPGLALAFIIMALAGGNGRWLPGLMAGAALSAALGLLAIHTLSRHTRLGEDAAIGAVLSVFFGAGAVLMSVVQALQTGRQAGLSHYLLGSAASMLRAEAELVAMLALVAGATLLILRRPLAVLCFDAEYARVLGLRRHLLDLSLSALLLALVVTSLKLVGLVLSVALIIMPAVTARFWANRLHHMVPASALTGAIGAYVGAALSSVSHNLPTGALIVLALFGLFLFSLLLAPARGLLATLIRYLLYRRRVHRRQGLLAIGRREPIYDGFTLRLLRRTGWIRKDGVPTQAGIDAANAAGYDEALWALHSQLHPGDAAALQRYHVLPISRVLPPDALRRLEQHFLALHPGSKQMHPHGY</sequence>
<proteinExistence type="inferred from homology"/>
<dbReference type="InterPro" id="IPR001626">
    <property type="entry name" value="ABC_TroCD"/>
</dbReference>
<keyword evidence="11" id="KW-1185">Reference proteome</keyword>
<dbReference type="RefSeq" id="WP_129967317.1">
    <property type="nucleotide sequence ID" value="NZ_JACCEW010000001.1"/>
</dbReference>
<name>A0A853F631_9BURK</name>
<dbReference type="Pfam" id="PF00950">
    <property type="entry name" value="ABC-3"/>
    <property type="match status" value="1"/>
</dbReference>
<evidence type="ECO:0000256" key="9">
    <source>
        <dbReference type="SAM" id="Phobius"/>
    </source>
</evidence>
<reference evidence="10 11" key="1">
    <citation type="submission" date="2020-07" db="EMBL/GenBank/DDBJ databases">
        <title>Taxonomic revisions and descriptions of new bacterial species based on genomic comparisons in the high-G+C-content subgroup of the family Alcaligenaceae.</title>
        <authorList>
            <person name="Szabo A."/>
            <person name="Felfoldi T."/>
        </authorList>
    </citation>
    <scope>NUCLEOTIDE SEQUENCE [LARGE SCALE GENOMIC DNA]</scope>
    <source>
        <strain evidence="10 11">DSM 25264</strain>
    </source>
</reference>
<dbReference type="InterPro" id="IPR037294">
    <property type="entry name" value="ABC_BtuC-like"/>
</dbReference>
<comment type="similarity">
    <text evidence="2 8">Belongs to the ABC-3 integral membrane protein family.</text>
</comment>
<evidence type="ECO:0000256" key="5">
    <source>
        <dbReference type="ARBA" id="ARBA00022692"/>
    </source>
</evidence>
<keyword evidence="7 9" id="KW-0472">Membrane</keyword>
<feature type="transmembrane region" description="Helical" evidence="9">
    <location>
        <begin position="265"/>
        <end position="298"/>
    </location>
</feature>
<comment type="subcellular location">
    <subcellularLocation>
        <location evidence="1 8">Cell membrane</location>
        <topology evidence="1 8">Multi-pass membrane protein</topology>
    </subcellularLocation>
</comment>
<dbReference type="Proteomes" id="UP000580517">
    <property type="component" value="Unassembled WGS sequence"/>
</dbReference>
<evidence type="ECO:0000313" key="11">
    <source>
        <dbReference type="Proteomes" id="UP000580517"/>
    </source>
</evidence>